<accession>A0A6A0A0Z4</accession>
<dbReference type="Proteomes" id="UP000485058">
    <property type="component" value="Unassembled WGS sequence"/>
</dbReference>
<sequence length="214" mass="22751">MPCNQGHRCMEQPVEVARSTPGAAAASHLPHTPGSSWQGGSQASPTWESIPAQASADTPQLLTIDCSSGGVGRPSLGEVTLDIAANAKKVRFSLASHTGKWTPLHKSACCELTTLTLQNFECQLCSLLNKAPTGEESTASHRSGRLGMTLAGLNFALHRGQQRDEHELDTQAQGGREGSDPTYPARSYWATSVAAVDRGEARMSNTRTNLNVDI</sequence>
<protein>
    <submittedName>
        <fullName evidence="2">Uncharacterized protein</fullName>
    </submittedName>
</protein>
<feature type="region of interest" description="Disordered" evidence="1">
    <location>
        <begin position="14"/>
        <end position="54"/>
    </location>
</feature>
<gene>
    <name evidence="2" type="ORF">HaLaN_19996</name>
</gene>
<dbReference type="EMBL" id="BLLF01002058">
    <property type="protein sequence ID" value="GFH22522.1"/>
    <property type="molecule type" value="Genomic_DNA"/>
</dbReference>
<comment type="caution">
    <text evidence="2">The sequence shown here is derived from an EMBL/GenBank/DDBJ whole genome shotgun (WGS) entry which is preliminary data.</text>
</comment>
<feature type="compositionally biased region" description="Polar residues" evidence="1">
    <location>
        <begin position="33"/>
        <end position="47"/>
    </location>
</feature>
<reference evidence="2 3" key="1">
    <citation type="submission" date="2020-02" db="EMBL/GenBank/DDBJ databases">
        <title>Draft genome sequence of Haematococcus lacustris strain NIES-144.</title>
        <authorList>
            <person name="Morimoto D."/>
            <person name="Nakagawa S."/>
            <person name="Yoshida T."/>
            <person name="Sawayama S."/>
        </authorList>
    </citation>
    <scope>NUCLEOTIDE SEQUENCE [LARGE SCALE GENOMIC DNA]</scope>
    <source>
        <strain evidence="2 3">NIES-144</strain>
    </source>
</reference>
<keyword evidence="3" id="KW-1185">Reference proteome</keyword>
<evidence type="ECO:0000313" key="2">
    <source>
        <dbReference type="EMBL" id="GFH22522.1"/>
    </source>
</evidence>
<organism evidence="2 3">
    <name type="scientific">Haematococcus lacustris</name>
    <name type="common">Green alga</name>
    <name type="synonym">Haematococcus pluvialis</name>
    <dbReference type="NCBI Taxonomy" id="44745"/>
    <lineage>
        <taxon>Eukaryota</taxon>
        <taxon>Viridiplantae</taxon>
        <taxon>Chlorophyta</taxon>
        <taxon>core chlorophytes</taxon>
        <taxon>Chlorophyceae</taxon>
        <taxon>CS clade</taxon>
        <taxon>Chlamydomonadales</taxon>
        <taxon>Haematococcaceae</taxon>
        <taxon>Haematococcus</taxon>
    </lineage>
</organism>
<feature type="region of interest" description="Disordered" evidence="1">
    <location>
        <begin position="160"/>
        <end position="185"/>
    </location>
</feature>
<evidence type="ECO:0000313" key="3">
    <source>
        <dbReference type="Proteomes" id="UP000485058"/>
    </source>
</evidence>
<dbReference type="AlphaFoldDB" id="A0A6A0A0Z4"/>
<proteinExistence type="predicted"/>
<name>A0A6A0A0Z4_HAELA</name>
<evidence type="ECO:0000256" key="1">
    <source>
        <dbReference type="SAM" id="MobiDB-lite"/>
    </source>
</evidence>